<dbReference type="EMBL" id="NBNE01001967">
    <property type="protein sequence ID" value="OWZ12013.1"/>
    <property type="molecule type" value="Genomic_DNA"/>
</dbReference>
<evidence type="ECO:0000313" key="2">
    <source>
        <dbReference type="Proteomes" id="UP000198211"/>
    </source>
</evidence>
<evidence type="ECO:0000313" key="1">
    <source>
        <dbReference type="EMBL" id="OWZ12013.1"/>
    </source>
</evidence>
<feature type="non-terminal residue" evidence="1">
    <location>
        <position position="224"/>
    </location>
</feature>
<protein>
    <submittedName>
        <fullName evidence="1">Uncharacterized protein</fullName>
    </submittedName>
</protein>
<proteinExistence type="predicted"/>
<dbReference type="AlphaFoldDB" id="A0A225W2P6"/>
<accession>A0A225W2P6</accession>
<dbReference type="Proteomes" id="UP000198211">
    <property type="component" value="Unassembled WGS sequence"/>
</dbReference>
<name>A0A225W2P6_9STRA</name>
<reference evidence="2" key="1">
    <citation type="submission" date="2017-03" db="EMBL/GenBank/DDBJ databases">
        <title>Phytopthora megakarya and P. palmivora, two closely related causual agents of cacao black pod achieved similar genome size and gene model numbers by different mechanisms.</title>
        <authorList>
            <person name="Ali S."/>
            <person name="Shao J."/>
            <person name="Larry D.J."/>
            <person name="Kronmiller B."/>
            <person name="Shen D."/>
            <person name="Strem M.D."/>
            <person name="Melnick R.L."/>
            <person name="Guiltinan M.J."/>
            <person name="Tyler B.M."/>
            <person name="Meinhardt L.W."/>
            <person name="Bailey B.A."/>
        </authorList>
    </citation>
    <scope>NUCLEOTIDE SEQUENCE [LARGE SCALE GENOMIC DNA]</scope>
    <source>
        <strain evidence="2">zdho120</strain>
    </source>
</reference>
<keyword evidence="2" id="KW-1185">Reference proteome</keyword>
<gene>
    <name evidence="1" type="ORF">PHMEG_00014885</name>
</gene>
<comment type="caution">
    <text evidence="1">The sequence shown here is derived from an EMBL/GenBank/DDBJ whole genome shotgun (WGS) entry which is preliminary data.</text>
</comment>
<dbReference type="OrthoDB" id="101778at2759"/>
<sequence length="224" mass="24924">MKQDLLSWWLVLHDPQLNGVLPEYFNTLPPPNVVVEVDASDFGLCALGVSERFALTYQFSPAETALISDFKSGTSNGFGINFRELRSCAFAVNEWGKHWSSKSSRGRRPVHVHFQIDNTSAVAWQNKLPSRNPRAQVIIRVLRFSASHESGVNNSRADAGSHLSANPSFETLFASLTSGWTQASPKLDVQGLINIWQRISVFTALPTPPLSSMNEQVMYWGFAE</sequence>
<organism evidence="1 2">
    <name type="scientific">Phytophthora megakarya</name>
    <dbReference type="NCBI Taxonomy" id="4795"/>
    <lineage>
        <taxon>Eukaryota</taxon>
        <taxon>Sar</taxon>
        <taxon>Stramenopiles</taxon>
        <taxon>Oomycota</taxon>
        <taxon>Peronosporomycetes</taxon>
        <taxon>Peronosporales</taxon>
        <taxon>Peronosporaceae</taxon>
        <taxon>Phytophthora</taxon>
    </lineage>
</organism>